<dbReference type="GO" id="GO:0004827">
    <property type="term" value="F:proline-tRNA ligase activity"/>
    <property type="evidence" value="ECO:0007669"/>
    <property type="project" value="UniProtKB-EC"/>
</dbReference>
<dbReference type="InterPro" id="IPR017449">
    <property type="entry name" value="Pro-tRNA_synth_II"/>
</dbReference>
<keyword evidence="7" id="KW-0030">Aminoacyl-tRNA synthetase</keyword>
<dbReference type="Pfam" id="PF09180">
    <property type="entry name" value="ProRS-C_1"/>
    <property type="match status" value="1"/>
</dbReference>
<name>A0A9P8CBQ0_9HELO</name>
<keyword evidence="5" id="KW-0067">ATP-binding</keyword>
<evidence type="ECO:0000256" key="9">
    <source>
        <dbReference type="ARBA" id="ARBA00047671"/>
    </source>
</evidence>
<dbReference type="EC" id="6.1.1.15" evidence="2"/>
<dbReference type="SUPFAM" id="SSF52954">
    <property type="entry name" value="Class II aaRS ABD-related"/>
    <property type="match status" value="1"/>
</dbReference>
<gene>
    <name evidence="12" type="ORF">BJ878DRAFT_524047</name>
</gene>
<dbReference type="PANTHER" id="PTHR43382:SF2">
    <property type="entry name" value="BIFUNCTIONAL GLUTAMATE_PROLINE--TRNA LIGASE"/>
    <property type="match status" value="1"/>
</dbReference>
<dbReference type="Pfam" id="PF03129">
    <property type="entry name" value="HGTP_anticodon"/>
    <property type="match status" value="1"/>
</dbReference>
<feature type="region of interest" description="Disordered" evidence="10">
    <location>
        <begin position="1"/>
        <end position="41"/>
    </location>
</feature>
<keyword evidence="3" id="KW-0436">Ligase</keyword>
<dbReference type="InterPro" id="IPR006195">
    <property type="entry name" value="aa-tRNA-synth_II"/>
</dbReference>
<dbReference type="Proteomes" id="UP000887226">
    <property type="component" value="Unassembled WGS sequence"/>
</dbReference>
<feature type="compositionally biased region" description="Basic and acidic residues" evidence="10">
    <location>
        <begin position="29"/>
        <end position="41"/>
    </location>
</feature>
<proteinExistence type="inferred from homology"/>
<dbReference type="FunFam" id="3.30.930.10:FF:000007">
    <property type="entry name" value="Bifunctional glutamate/proline--tRNA ligase"/>
    <property type="match status" value="1"/>
</dbReference>
<evidence type="ECO:0000313" key="13">
    <source>
        <dbReference type="Proteomes" id="UP000887226"/>
    </source>
</evidence>
<dbReference type="PANTHER" id="PTHR43382">
    <property type="entry name" value="PROLYL-TRNA SYNTHETASE"/>
    <property type="match status" value="1"/>
</dbReference>
<evidence type="ECO:0000256" key="6">
    <source>
        <dbReference type="ARBA" id="ARBA00022917"/>
    </source>
</evidence>
<dbReference type="FunFam" id="3.40.50.800:FF:000005">
    <property type="entry name" value="bifunctional glutamate/proline--tRNA ligase"/>
    <property type="match status" value="1"/>
</dbReference>
<dbReference type="InterPro" id="IPR036621">
    <property type="entry name" value="Anticodon-bd_dom_sf"/>
</dbReference>
<dbReference type="HAMAP" id="MF_01571">
    <property type="entry name" value="Pro_tRNA_synth_type3"/>
    <property type="match status" value="1"/>
</dbReference>
<dbReference type="PROSITE" id="PS50862">
    <property type="entry name" value="AA_TRNA_LIGASE_II"/>
    <property type="match status" value="1"/>
</dbReference>
<keyword evidence="6" id="KW-0648">Protein biosynthesis</keyword>
<comment type="similarity">
    <text evidence="1">Belongs to the class-II aminoacyl-tRNA synthetase family.</text>
</comment>
<evidence type="ECO:0000259" key="11">
    <source>
        <dbReference type="PROSITE" id="PS50862"/>
    </source>
</evidence>
<dbReference type="Gene3D" id="3.30.930.10">
    <property type="entry name" value="Bira Bifunctional Protein, Domain 2"/>
    <property type="match status" value="1"/>
</dbReference>
<dbReference type="InterPro" id="IPR004499">
    <property type="entry name" value="Pro-tRNA-ligase_IIa_arc-type"/>
</dbReference>
<comment type="catalytic activity">
    <reaction evidence="9">
        <text>tRNA(Pro) + L-proline + ATP = L-prolyl-tRNA(Pro) + AMP + diphosphate</text>
        <dbReference type="Rhea" id="RHEA:14305"/>
        <dbReference type="Rhea" id="RHEA-COMP:9700"/>
        <dbReference type="Rhea" id="RHEA-COMP:9702"/>
        <dbReference type="ChEBI" id="CHEBI:30616"/>
        <dbReference type="ChEBI" id="CHEBI:33019"/>
        <dbReference type="ChEBI" id="CHEBI:60039"/>
        <dbReference type="ChEBI" id="CHEBI:78442"/>
        <dbReference type="ChEBI" id="CHEBI:78532"/>
        <dbReference type="ChEBI" id="CHEBI:456215"/>
        <dbReference type="EC" id="6.1.1.15"/>
    </reaction>
</comment>
<dbReference type="InterPro" id="IPR002314">
    <property type="entry name" value="aa-tRNA-synt_IIb"/>
</dbReference>
<dbReference type="GO" id="GO:0006433">
    <property type="term" value="P:prolyl-tRNA aminoacylation"/>
    <property type="evidence" value="ECO:0007669"/>
    <property type="project" value="InterPro"/>
</dbReference>
<dbReference type="InterPro" id="IPR002316">
    <property type="entry name" value="Pro-tRNA-ligase_IIa"/>
</dbReference>
<dbReference type="InterPro" id="IPR045864">
    <property type="entry name" value="aa-tRNA-synth_II/BPL/LPL"/>
</dbReference>
<accession>A0A9P8CBQ0</accession>
<evidence type="ECO:0000256" key="7">
    <source>
        <dbReference type="ARBA" id="ARBA00023146"/>
    </source>
</evidence>
<dbReference type="CDD" id="cd00862">
    <property type="entry name" value="ProRS_anticodon_zinc"/>
    <property type="match status" value="1"/>
</dbReference>
<evidence type="ECO:0000256" key="2">
    <source>
        <dbReference type="ARBA" id="ARBA00012831"/>
    </source>
</evidence>
<evidence type="ECO:0000256" key="8">
    <source>
        <dbReference type="ARBA" id="ARBA00029731"/>
    </source>
</evidence>
<feature type="domain" description="Aminoacyl-transfer RNA synthetases class-II family profile" evidence="11">
    <location>
        <begin position="107"/>
        <end position="351"/>
    </location>
</feature>
<dbReference type="GO" id="GO:0017101">
    <property type="term" value="C:aminoacyl-tRNA synthetase multienzyme complex"/>
    <property type="evidence" value="ECO:0007669"/>
    <property type="project" value="TreeGrafter"/>
</dbReference>
<dbReference type="InterPro" id="IPR016061">
    <property type="entry name" value="Pro-tRNA_ligase_II_C"/>
</dbReference>
<dbReference type="NCBIfam" id="TIGR00408">
    <property type="entry name" value="proS_fam_I"/>
    <property type="match status" value="1"/>
</dbReference>
<dbReference type="SUPFAM" id="SSF64586">
    <property type="entry name" value="C-terminal domain of ProRS"/>
    <property type="match status" value="1"/>
</dbReference>
<sequence length="575" mass="64165">MADNGTVKSTSDSGAHTNTAEGPSKSALKKAEKQAKMASDKAAKAAKQASVAVVGGKKADSELTGITSKKAENFPDWYQQVVLKAEMIEYYNEISGFFILRPASMYIWNVIRKWFQERIEAMDVEEASFPMFLSAKSLEKEKDHVEGFAPELAWVTKAGDKDLEVPVAVRPTSEAVMYPYYSKWIRSHRDLPLKLNQWNSVVRWEAKQTTPFLRAREFLWQEGHTAHLTEQLAGKEVLEILELYAGVYEELLAVPVVRGKKTEKEKFAGGYYTTTVEGYIPSNGRGIQGATSHCLGQNFSKMFDIKVENPDAKPEDVDKHVNVWQNSWGLSTRVIGVMVMIHGDDQGLVLPPRIAKLQAIIIPVGINKNTSPEDKKTHYDTLQKLKDTLKKAGVRSDYDIRDGYTPAWKFNDWELKGVPLRLEFGPKDAAASAVSYARRDTGSKGTFPIASLAIDVSALLETIQKNMYEKAEASFRSHRIIVKEWSEVVPALDSKNVVLIPHCLEEKCEDKIKVLTTGKPDETAGPAEAKVPSMGMKSLCIPFEQPEGIELGKTKCLNPECSADAKEWCMFGRSY</sequence>
<dbReference type="InterPro" id="IPR004154">
    <property type="entry name" value="Anticodon-bd"/>
</dbReference>
<dbReference type="FunFam" id="3.30.110.30:FF:000001">
    <property type="entry name" value="Bifunctional glutamate/proline--tRNA ligase"/>
    <property type="match status" value="1"/>
</dbReference>
<dbReference type="Pfam" id="PF00587">
    <property type="entry name" value="tRNA-synt_2b"/>
    <property type="match status" value="1"/>
</dbReference>
<evidence type="ECO:0000256" key="5">
    <source>
        <dbReference type="ARBA" id="ARBA00022840"/>
    </source>
</evidence>
<keyword evidence="4" id="KW-0547">Nucleotide-binding</keyword>
<comment type="caution">
    <text evidence="12">The sequence shown here is derived from an EMBL/GenBank/DDBJ whole genome shotgun (WGS) entry which is preliminary data.</text>
</comment>
<evidence type="ECO:0000256" key="10">
    <source>
        <dbReference type="SAM" id="MobiDB-lite"/>
    </source>
</evidence>
<keyword evidence="13" id="KW-1185">Reference proteome</keyword>
<dbReference type="Gene3D" id="3.40.50.800">
    <property type="entry name" value="Anticodon-binding domain"/>
    <property type="match status" value="1"/>
</dbReference>
<dbReference type="GO" id="GO:0005524">
    <property type="term" value="F:ATP binding"/>
    <property type="evidence" value="ECO:0007669"/>
    <property type="project" value="UniProtKB-KW"/>
</dbReference>
<feature type="compositionally biased region" description="Polar residues" evidence="10">
    <location>
        <begin position="1"/>
        <end position="21"/>
    </location>
</feature>
<dbReference type="AlphaFoldDB" id="A0A9P8CBQ0"/>
<evidence type="ECO:0000313" key="12">
    <source>
        <dbReference type="EMBL" id="KAG9240810.1"/>
    </source>
</evidence>
<dbReference type="OrthoDB" id="1350766at2759"/>
<dbReference type="PRINTS" id="PR01046">
    <property type="entry name" value="TRNASYNTHPRO"/>
</dbReference>
<dbReference type="Gene3D" id="3.30.110.30">
    <property type="entry name" value="C-terminal domain of ProRS"/>
    <property type="match status" value="1"/>
</dbReference>
<evidence type="ECO:0000256" key="4">
    <source>
        <dbReference type="ARBA" id="ARBA00022741"/>
    </source>
</evidence>
<evidence type="ECO:0000256" key="3">
    <source>
        <dbReference type="ARBA" id="ARBA00022598"/>
    </source>
</evidence>
<dbReference type="InterPro" id="IPR033721">
    <property type="entry name" value="ProRS_core_arch_euk"/>
</dbReference>
<reference evidence="12" key="1">
    <citation type="journal article" date="2021" name="IMA Fungus">
        <title>Genomic characterization of three marine fungi, including Emericellopsis atlantica sp. nov. with signatures of a generalist lifestyle and marine biomass degradation.</title>
        <authorList>
            <person name="Hagestad O.C."/>
            <person name="Hou L."/>
            <person name="Andersen J.H."/>
            <person name="Hansen E.H."/>
            <person name="Altermark B."/>
            <person name="Li C."/>
            <person name="Kuhnert E."/>
            <person name="Cox R.J."/>
            <person name="Crous P.W."/>
            <person name="Spatafora J.W."/>
            <person name="Lail K."/>
            <person name="Amirebrahimi M."/>
            <person name="Lipzen A."/>
            <person name="Pangilinan J."/>
            <person name="Andreopoulos W."/>
            <person name="Hayes R.D."/>
            <person name="Ng V."/>
            <person name="Grigoriev I.V."/>
            <person name="Jackson S.A."/>
            <person name="Sutton T.D.S."/>
            <person name="Dobson A.D.W."/>
            <person name="Rama T."/>
        </authorList>
    </citation>
    <scope>NUCLEOTIDE SEQUENCE</scope>
    <source>
        <strain evidence="12">TRa3180A</strain>
    </source>
</reference>
<protein>
    <recommendedName>
        <fullName evidence="2">proline--tRNA ligase</fullName>
        <ecNumber evidence="2">6.1.1.15</ecNumber>
    </recommendedName>
    <alternativeName>
        <fullName evidence="8">Prolyl-tRNA synthetase</fullName>
    </alternativeName>
</protein>
<dbReference type="SUPFAM" id="SSF55681">
    <property type="entry name" value="Class II aaRS and biotin synthetases"/>
    <property type="match status" value="1"/>
</dbReference>
<dbReference type="GO" id="GO:0005737">
    <property type="term" value="C:cytoplasm"/>
    <property type="evidence" value="ECO:0007669"/>
    <property type="project" value="InterPro"/>
</dbReference>
<dbReference type="CDD" id="cd00778">
    <property type="entry name" value="ProRS_core_arch_euk"/>
    <property type="match status" value="1"/>
</dbReference>
<dbReference type="EMBL" id="MU254338">
    <property type="protein sequence ID" value="KAG9240810.1"/>
    <property type="molecule type" value="Genomic_DNA"/>
</dbReference>
<organism evidence="12 13">
    <name type="scientific">Calycina marina</name>
    <dbReference type="NCBI Taxonomy" id="1763456"/>
    <lineage>
        <taxon>Eukaryota</taxon>
        <taxon>Fungi</taxon>
        <taxon>Dikarya</taxon>
        <taxon>Ascomycota</taxon>
        <taxon>Pezizomycotina</taxon>
        <taxon>Leotiomycetes</taxon>
        <taxon>Helotiales</taxon>
        <taxon>Pezizellaceae</taxon>
        <taxon>Calycina</taxon>
    </lineage>
</organism>
<evidence type="ECO:0000256" key="1">
    <source>
        <dbReference type="ARBA" id="ARBA00008226"/>
    </source>
</evidence>
<dbReference type="SMART" id="SM00946">
    <property type="entry name" value="ProRS-C_1"/>
    <property type="match status" value="1"/>
</dbReference>